<dbReference type="EMBL" id="MCFA01000035">
    <property type="protein sequence ID" value="ORY14165.1"/>
    <property type="molecule type" value="Genomic_DNA"/>
</dbReference>
<evidence type="ECO:0008006" key="3">
    <source>
        <dbReference type="Google" id="ProtNLM"/>
    </source>
</evidence>
<dbReference type="GO" id="GO:0050660">
    <property type="term" value="F:flavin adenine dinucleotide binding"/>
    <property type="evidence" value="ECO:0007669"/>
    <property type="project" value="InterPro"/>
</dbReference>
<name>A0A1Y1ZWL9_9PLEO</name>
<dbReference type="InterPro" id="IPR016169">
    <property type="entry name" value="FAD-bd_PCMH_sub2"/>
</dbReference>
<dbReference type="OrthoDB" id="9983560at2759"/>
<sequence>MFWQNWEACGNSACFFLSFDPIEQLYDTCSLGTLAPYYVDVREPSHISAALQFSQEHNIRISINNTGHDFYGRSGGSNTLAIWTHNLSTMSFYKNCFLLSVS</sequence>
<gene>
    <name evidence="1" type="ORF">BCR34DRAFT_560772</name>
</gene>
<evidence type="ECO:0000313" key="1">
    <source>
        <dbReference type="EMBL" id="ORY14165.1"/>
    </source>
</evidence>
<protein>
    <recommendedName>
        <fullName evidence="3">FAD linked oxidase N-terminal domain-containing protein</fullName>
    </recommendedName>
</protein>
<keyword evidence="2" id="KW-1185">Reference proteome</keyword>
<comment type="caution">
    <text evidence="1">The sequence shown here is derived from an EMBL/GenBank/DDBJ whole genome shotgun (WGS) entry which is preliminary data.</text>
</comment>
<dbReference type="Gene3D" id="3.30.465.10">
    <property type="match status" value="1"/>
</dbReference>
<dbReference type="AlphaFoldDB" id="A0A1Y1ZWL9"/>
<organism evidence="1 2">
    <name type="scientific">Clohesyomyces aquaticus</name>
    <dbReference type="NCBI Taxonomy" id="1231657"/>
    <lineage>
        <taxon>Eukaryota</taxon>
        <taxon>Fungi</taxon>
        <taxon>Dikarya</taxon>
        <taxon>Ascomycota</taxon>
        <taxon>Pezizomycotina</taxon>
        <taxon>Dothideomycetes</taxon>
        <taxon>Pleosporomycetidae</taxon>
        <taxon>Pleosporales</taxon>
        <taxon>Lindgomycetaceae</taxon>
        <taxon>Clohesyomyces</taxon>
    </lineage>
</organism>
<dbReference type="STRING" id="1231657.A0A1Y1ZWL9"/>
<accession>A0A1Y1ZWL9</accession>
<dbReference type="SUPFAM" id="SSF56176">
    <property type="entry name" value="FAD-binding/transporter-associated domain-like"/>
    <property type="match status" value="1"/>
</dbReference>
<proteinExistence type="predicted"/>
<reference evidence="1 2" key="1">
    <citation type="submission" date="2016-07" db="EMBL/GenBank/DDBJ databases">
        <title>Pervasive Adenine N6-methylation of Active Genes in Fungi.</title>
        <authorList>
            <consortium name="DOE Joint Genome Institute"/>
            <person name="Mondo S.J."/>
            <person name="Dannebaum R.O."/>
            <person name="Kuo R.C."/>
            <person name="Labutti K."/>
            <person name="Haridas S."/>
            <person name="Kuo A."/>
            <person name="Salamov A."/>
            <person name="Ahrendt S.R."/>
            <person name="Lipzen A."/>
            <person name="Sullivan W."/>
            <person name="Andreopoulos W.B."/>
            <person name="Clum A."/>
            <person name="Lindquist E."/>
            <person name="Daum C."/>
            <person name="Ramamoorthy G.K."/>
            <person name="Gryganskyi A."/>
            <person name="Culley D."/>
            <person name="Magnuson J.K."/>
            <person name="James T.Y."/>
            <person name="O'Malley M.A."/>
            <person name="Stajich J.E."/>
            <person name="Spatafora J.W."/>
            <person name="Visel A."/>
            <person name="Grigoriev I.V."/>
        </authorList>
    </citation>
    <scope>NUCLEOTIDE SEQUENCE [LARGE SCALE GENOMIC DNA]</scope>
    <source>
        <strain evidence="1 2">CBS 115471</strain>
    </source>
</reference>
<evidence type="ECO:0000313" key="2">
    <source>
        <dbReference type="Proteomes" id="UP000193144"/>
    </source>
</evidence>
<dbReference type="InterPro" id="IPR036318">
    <property type="entry name" value="FAD-bd_PCMH-like_sf"/>
</dbReference>
<dbReference type="Proteomes" id="UP000193144">
    <property type="component" value="Unassembled WGS sequence"/>
</dbReference>